<dbReference type="Gene3D" id="3.40.605.10">
    <property type="entry name" value="Aldehyde Dehydrogenase, Chain A, domain 1"/>
    <property type="match status" value="1"/>
</dbReference>
<comment type="similarity">
    <text evidence="3">Belongs to the aldehyde dehydrogenase family.</text>
</comment>
<dbReference type="InterPro" id="IPR015590">
    <property type="entry name" value="Aldehyde_DH_dom"/>
</dbReference>
<protein>
    <submittedName>
        <fullName evidence="5">Betaine-aldehyde dehydrogenase</fullName>
        <ecNumber evidence="5">1.2.1.8</ecNumber>
    </submittedName>
</protein>
<feature type="active site" evidence="2">
    <location>
        <position position="254"/>
    </location>
</feature>
<feature type="domain" description="Aldehyde dehydrogenase" evidence="4">
    <location>
        <begin position="17"/>
        <end position="480"/>
    </location>
</feature>
<dbReference type="InterPro" id="IPR016163">
    <property type="entry name" value="Ald_DH_C"/>
</dbReference>
<name>A0ABU0CXY7_9BACI</name>
<evidence type="ECO:0000313" key="6">
    <source>
        <dbReference type="Proteomes" id="UP001232445"/>
    </source>
</evidence>
<dbReference type="RefSeq" id="WP_307343611.1">
    <property type="nucleotide sequence ID" value="NZ_JAUSUQ010000027.1"/>
</dbReference>
<dbReference type="EMBL" id="JAUSUQ010000027">
    <property type="protein sequence ID" value="MDQ0341015.1"/>
    <property type="molecule type" value="Genomic_DNA"/>
</dbReference>
<reference evidence="5 6" key="1">
    <citation type="submission" date="2023-07" db="EMBL/GenBank/DDBJ databases">
        <title>Genomic Encyclopedia of Type Strains, Phase IV (KMG-IV): sequencing the most valuable type-strain genomes for metagenomic binning, comparative biology and taxonomic classification.</title>
        <authorList>
            <person name="Goeker M."/>
        </authorList>
    </citation>
    <scope>NUCLEOTIDE SEQUENCE [LARGE SCALE GENOMIC DNA]</scope>
    <source>
        <strain evidence="5 6">DSM 17740</strain>
    </source>
</reference>
<dbReference type="SUPFAM" id="SSF53720">
    <property type="entry name" value="ALDH-like"/>
    <property type="match status" value="1"/>
</dbReference>
<keyword evidence="1 3" id="KW-0560">Oxidoreductase</keyword>
<dbReference type="PANTHER" id="PTHR11699">
    <property type="entry name" value="ALDEHYDE DEHYDROGENASE-RELATED"/>
    <property type="match status" value="1"/>
</dbReference>
<dbReference type="EC" id="1.2.1.8" evidence="5"/>
<organism evidence="5 6">
    <name type="scientific">Caldalkalibacillus uzonensis</name>
    <dbReference type="NCBI Taxonomy" id="353224"/>
    <lineage>
        <taxon>Bacteria</taxon>
        <taxon>Bacillati</taxon>
        <taxon>Bacillota</taxon>
        <taxon>Bacilli</taxon>
        <taxon>Bacillales</taxon>
        <taxon>Bacillaceae</taxon>
        <taxon>Caldalkalibacillus</taxon>
    </lineage>
</organism>
<dbReference type="PROSITE" id="PS00687">
    <property type="entry name" value="ALDEHYDE_DEHYDR_GLU"/>
    <property type="match status" value="1"/>
</dbReference>
<evidence type="ECO:0000256" key="2">
    <source>
        <dbReference type="PROSITE-ProRule" id="PRU10007"/>
    </source>
</evidence>
<accession>A0ABU0CXY7</accession>
<evidence type="ECO:0000313" key="5">
    <source>
        <dbReference type="EMBL" id="MDQ0341015.1"/>
    </source>
</evidence>
<dbReference type="Proteomes" id="UP001232445">
    <property type="component" value="Unassembled WGS sequence"/>
</dbReference>
<dbReference type="InterPro" id="IPR016162">
    <property type="entry name" value="Ald_DH_N"/>
</dbReference>
<evidence type="ECO:0000259" key="4">
    <source>
        <dbReference type="Pfam" id="PF00171"/>
    </source>
</evidence>
<evidence type="ECO:0000256" key="3">
    <source>
        <dbReference type="RuleBase" id="RU003345"/>
    </source>
</evidence>
<sequence length="487" mass="53532">MQVKTDFFKKNYIAGQWIESSTGEMIISINPATEQIIGSSPKSGLEDIRLAIDSAAHAFQATDWRYNSAKRSEALMRWAAKLNEEKESIAKILTMENGKTIRESRIELTACIDTLKYYAGMARSLFGRSITPSAESYSIIDKEPIGVVGIISPWNWPAMLMIREVAPALAAGNAVILKPASQTPLTSLTIVKLVDEVEEFPAGIVNMVTGPGALIGNELTINPKVDALSFTGDTNTGKQLMKQAADKVKKLALELGGKSPHILFPDANLKKAIPNITHSIFITAGQMCFAGTRVIVHESIHKEVVEALRQQAERLKVGNGLEESTDMGPVISEKQLKKVLEYCDIGREEAKLVTGGNRLRGGEYDQGFYLQPTIFDEVPIESRLAQEEIFGPVLAVQVFKEEEEAIALANGTIFGLAAGIWTNDVNRAIRVARKVKAGTVWINTYNKNYPQTEFGGYKESGLGRTRGIEGLMEYTETKHINIQIDEN</sequence>
<dbReference type="InterPro" id="IPR029510">
    <property type="entry name" value="Ald_DH_CS_GLU"/>
</dbReference>
<proteinExistence type="inferred from homology"/>
<dbReference type="Pfam" id="PF00171">
    <property type="entry name" value="Aldedh"/>
    <property type="match status" value="1"/>
</dbReference>
<comment type="caution">
    <text evidence="5">The sequence shown here is derived from an EMBL/GenBank/DDBJ whole genome shotgun (WGS) entry which is preliminary data.</text>
</comment>
<keyword evidence="6" id="KW-1185">Reference proteome</keyword>
<dbReference type="GO" id="GO:0008802">
    <property type="term" value="F:betaine-aldehyde dehydrogenase (NAD+) activity"/>
    <property type="evidence" value="ECO:0007669"/>
    <property type="project" value="UniProtKB-EC"/>
</dbReference>
<dbReference type="Gene3D" id="3.40.309.10">
    <property type="entry name" value="Aldehyde Dehydrogenase, Chain A, domain 2"/>
    <property type="match status" value="1"/>
</dbReference>
<evidence type="ECO:0000256" key="1">
    <source>
        <dbReference type="ARBA" id="ARBA00023002"/>
    </source>
</evidence>
<dbReference type="InterPro" id="IPR016161">
    <property type="entry name" value="Ald_DH/histidinol_DH"/>
</dbReference>
<gene>
    <name evidence="5" type="ORF">J2S00_003859</name>
</gene>